<feature type="domain" description="Peptidase M16 C-terminal" evidence="4">
    <location>
        <begin position="735"/>
        <end position="896"/>
    </location>
</feature>
<gene>
    <name evidence="5" type="ORF">WKV53_21375</name>
</gene>
<evidence type="ECO:0000313" key="5">
    <source>
        <dbReference type="EMBL" id="MEK7953080.1"/>
    </source>
</evidence>
<dbReference type="PANTHER" id="PTHR11851:SF49">
    <property type="entry name" value="MITOCHONDRIAL-PROCESSING PEPTIDASE SUBUNIT ALPHA"/>
    <property type="match status" value="1"/>
</dbReference>
<feature type="region of interest" description="Disordered" evidence="2">
    <location>
        <begin position="520"/>
        <end position="543"/>
    </location>
</feature>
<comment type="caution">
    <text evidence="5">The sequence shown here is derived from an EMBL/GenBank/DDBJ whole genome shotgun (WGS) entry which is preliminary data.</text>
</comment>
<name>A0ABU9AZA6_9BACT</name>
<dbReference type="Gene3D" id="3.30.830.10">
    <property type="entry name" value="Metalloenzyme, LuxS/M16 peptidase-like"/>
    <property type="match status" value="3"/>
</dbReference>
<dbReference type="Pfam" id="PF00675">
    <property type="entry name" value="Peptidase_M16"/>
    <property type="match status" value="1"/>
</dbReference>
<dbReference type="SUPFAM" id="SSF63411">
    <property type="entry name" value="LuxS/MPP-like metallohydrolase"/>
    <property type="match status" value="3"/>
</dbReference>
<dbReference type="RefSeq" id="WP_341406844.1">
    <property type="nucleotide sequence ID" value="NZ_JBBUKT010000010.1"/>
</dbReference>
<reference evidence="5 6" key="1">
    <citation type="submission" date="2024-04" db="EMBL/GenBank/DDBJ databases">
        <title>Luteolibacter sp. isolated from soil.</title>
        <authorList>
            <person name="An J."/>
        </authorList>
    </citation>
    <scope>NUCLEOTIDE SEQUENCE [LARGE SCALE GENOMIC DNA]</scope>
    <source>
        <strain evidence="5 6">Y139</strain>
    </source>
</reference>
<organism evidence="5 6">
    <name type="scientific">Luteolibacter soli</name>
    <dbReference type="NCBI Taxonomy" id="3135280"/>
    <lineage>
        <taxon>Bacteria</taxon>
        <taxon>Pseudomonadati</taxon>
        <taxon>Verrucomicrobiota</taxon>
        <taxon>Verrucomicrobiia</taxon>
        <taxon>Verrucomicrobiales</taxon>
        <taxon>Verrucomicrobiaceae</taxon>
        <taxon>Luteolibacter</taxon>
    </lineage>
</organism>
<dbReference type="Pfam" id="PF05193">
    <property type="entry name" value="Peptidase_M16_C"/>
    <property type="match status" value="2"/>
</dbReference>
<evidence type="ECO:0000259" key="3">
    <source>
        <dbReference type="Pfam" id="PF00675"/>
    </source>
</evidence>
<dbReference type="InterPro" id="IPR007863">
    <property type="entry name" value="Peptidase_M16_C"/>
</dbReference>
<evidence type="ECO:0000256" key="2">
    <source>
        <dbReference type="SAM" id="MobiDB-lite"/>
    </source>
</evidence>
<dbReference type="InterPro" id="IPR011249">
    <property type="entry name" value="Metalloenz_LuxS/M16"/>
</dbReference>
<dbReference type="EMBL" id="JBBUKT010000010">
    <property type="protein sequence ID" value="MEK7953080.1"/>
    <property type="molecule type" value="Genomic_DNA"/>
</dbReference>
<protein>
    <submittedName>
        <fullName evidence="5">Insulinase family protein</fullName>
    </submittedName>
</protein>
<evidence type="ECO:0000259" key="4">
    <source>
        <dbReference type="Pfam" id="PF05193"/>
    </source>
</evidence>
<dbReference type="Proteomes" id="UP001371305">
    <property type="component" value="Unassembled WGS sequence"/>
</dbReference>
<comment type="similarity">
    <text evidence="1">Belongs to the peptidase M16 family.</text>
</comment>
<dbReference type="PANTHER" id="PTHR11851">
    <property type="entry name" value="METALLOPROTEASE"/>
    <property type="match status" value="1"/>
</dbReference>
<dbReference type="InterPro" id="IPR050361">
    <property type="entry name" value="MPP/UQCRC_Complex"/>
</dbReference>
<accession>A0ABU9AZA6</accession>
<evidence type="ECO:0000313" key="6">
    <source>
        <dbReference type="Proteomes" id="UP001371305"/>
    </source>
</evidence>
<proteinExistence type="inferred from homology"/>
<feature type="domain" description="Peptidase M16 C-terminal" evidence="4">
    <location>
        <begin position="246"/>
        <end position="334"/>
    </location>
</feature>
<evidence type="ECO:0000256" key="1">
    <source>
        <dbReference type="ARBA" id="ARBA00007261"/>
    </source>
</evidence>
<feature type="domain" description="Peptidase M16 N-terminal" evidence="3">
    <location>
        <begin position="101"/>
        <end position="211"/>
    </location>
</feature>
<keyword evidence="6" id="KW-1185">Reference proteome</keyword>
<dbReference type="InterPro" id="IPR011765">
    <property type="entry name" value="Pept_M16_N"/>
</dbReference>
<sequence length="960" mass="105543">MILFRSRRSRWLAAVAVVAGVALVMGTCRHEDGGVEAAPAQASRLTKVRKAGTEDIAGWSKRFAIQRPPPDELRADPAQQSGAFENGIRYLVMEHPAGPGEVSLRLLVLAGSMHEGPGEDGYAHFIEHLAFQETGQGKAMEVFERLGLATGADTNAHTGLDHTLYQLDLPAADDAALDIACSFLSRTAGGITFSDATVDDERRVVLRELEEKPGSTKFFRKAAALLPGVPALKRSPGGTKESIESASRAALWNFWNRNYVPSRMVVVAVGDLKAGPMIERLRRHFAEIPARPAPAEPALGDPMAASSAPVAFVDDETTKQVTLTLASPRPIDREPDSLGKRRDELVRWVALEMLEHRLKREFQGRDIAGSPPEGAGVEVMPGMRWFQVSATASRQDTRRILRPLILGLRGAVASGFHPTEFAEARGEIRHELRQALLSRLIDSTADLATRLADGARTGRLVELPEDELNRSQADLATITREECEAVLKAEWPMPLRILFSGPADLSKDEWLSSTATRAMSDPASGMIQGTEATRWAPEPIGPPGKIIRRQLEESRGYLEAELSNHVLVRLAPIPSLGGFVQVQVDVGYGRQSLPPGKAALATAARSLCRWYPLEGWDDLKLTAALADEDVSRFFGAQSDSLQWEGETDRSQLRRQLDLLAALVQRPGLATHSPVWKPSAHTKAWEENVRSFFSASTRERWRQHTGRDPRFELYPDGLMESDSSQVADWLLPQLAGERVCVSLAGDFEPEAALTAVAASFGALPERPPWDAPSPFPPPPVTGPGVTRLPLDAPEAAALVTLSFPLGPAGDAEEMLRRRLLEELLQLRVRQVMREERGESYAPMVMRSWPVKDGIEWLEVRVACQEGHAEETSATLREMIANFRMKGWTWDEFQRALRPLPRTIARRNRSPSAVLANLQAPVRMPVPEQLDPAALAGMESSVRELAQRVLDVEAVVELRVDE</sequence>